<dbReference type="AlphaFoldDB" id="A0AA38I217"/>
<proteinExistence type="inferred from homology"/>
<evidence type="ECO:0000313" key="6">
    <source>
        <dbReference type="EMBL" id="KAJ3647686.1"/>
    </source>
</evidence>
<evidence type="ECO:0000313" key="7">
    <source>
        <dbReference type="Proteomes" id="UP001168821"/>
    </source>
</evidence>
<evidence type="ECO:0000256" key="5">
    <source>
        <dbReference type="SAM" id="SignalP"/>
    </source>
</evidence>
<evidence type="ECO:0008006" key="8">
    <source>
        <dbReference type="Google" id="ProtNLM"/>
    </source>
</evidence>
<evidence type="ECO:0000256" key="1">
    <source>
        <dbReference type="ARBA" id="ARBA00004613"/>
    </source>
</evidence>
<keyword evidence="7" id="KW-1185">Reference proteome</keyword>
<keyword evidence="4 5" id="KW-0732">Signal</keyword>
<dbReference type="InterPro" id="IPR017996">
    <property type="entry name" value="MRJP/yellow-related"/>
</dbReference>
<dbReference type="PRINTS" id="PR01366">
    <property type="entry name" value="ROYALJELLY"/>
</dbReference>
<comment type="subcellular location">
    <subcellularLocation>
        <location evidence="1">Secreted</location>
    </subcellularLocation>
</comment>
<dbReference type="Gene3D" id="2.120.10.30">
    <property type="entry name" value="TolB, C-terminal domain"/>
    <property type="match status" value="1"/>
</dbReference>
<reference evidence="6" key="1">
    <citation type="journal article" date="2023" name="G3 (Bethesda)">
        <title>Whole genome assemblies of Zophobas morio and Tenebrio molitor.</title>
        <authorList>
            <person name="Kaur S."/>
            <person name="Stinson S.A."/>
            <person name="diCenzo G.C."/>
        </authorList>
    </citation>
    <scope>NUCLEOTIDE SEQUENCE</scope>
    <source>
        <strain evidence="6">QUZm001</strain>
    </source>
</reference>
<evidence type="ECO:0000256" key="4">
    <source>
        <dbReference type="ARBA" id="ARBA00022729"/>
    </source>
</evidence>
<name>A0AA38I217_9CUCU</name>
<evidence type="ECO:0000256" key="3">
    <source>
        <dbReference type="ARBA" id="ARBA00022525"/>
    </source>
</evidence>
<accession>A0AA38I217</accession>
<evidence type="ECO:0000256" key="2">
    <source>
        <dbReference type="ARBA" id="ARBA00009127"/>
    </source>
</evidence>
<comment type="similarity">
    <text evidence="2">Belongs to the major royal jelly protein family.</text>
</comment>
<dbReference type="EMBL" id="JALNTZ010000006">
    <property type="protein sequence ID" value="KAJ3647686.1"/>
    <property type="molecule type" value="Genomic_DNA"/>
</dbReference>
<feature type="signal peptide" evidence="5">
    <location>
        <begin position="1"/>
        <end position="16"/>
    </location>
</feature>
<dbReference type="PANTHER" id="PTHR10009">
    <property type="entry name" value="PROTEIN YELLOW-RELATED"/>
    <property type="match status" value="1"/>
</dbReference>
<dbReference type="PANTHER" id="PTHR10009:SF12">
    <property type="entry name" value="LD43175P"/>
    <property type="match status" value="1"/>
</dbReference>
<dbReference type="Pfam" id="PF03022">
    <property type="entry name" value="MRJP"/>
    <property type="match status" value="1"/>
</dbReference>
<dbReference type="GO" id="GO:0005576">
    <property type="term" value="C:extracellular region"/>
    <property type="evidence" value="ECO:0007669"/>
    <property type="project" value="UniProtKB-SubCell"/>
</dbReference>
<dbReference type="SUPFAM" id="SSF101898">
    <property type="entry name" value="NHL repeat"/>
    <property type="match status" value="1"/>
</dbReference>
<organism evidence="6 7">
    <name type="scientific">Zophobas morio</name>
    <dbReference type="NCBI Taxonomy" id="2755281"/>
    <lineage>
        <taxon>Eukaryota</taxon>
        <taxon>Metazoa</taxon>
        <taxon>Ecdysozoa</taxon>
        <taxon>Arthropoda</taxon>
        <taxon>Hexapoda</taxon>
        <taxon>Insecta</taxon>
        <taxon>Pterygota</taxon>
        <taxon>Neoptera</taxon>
        <taxon>Endopterygota</taxon>
        <taxon>Coleoptera</taxon>
        <taxon>Polyphaga</taxon>
        <taxon>Cucujiformia</taxon>
        <taxon>Tenebrionidae</taxon>
        <taxon>Zophobas</taxon>
    </lineage>
</organism>
<comment type="caution">
    <text evidence="6">The sequence shown here is derived from an EMBL/GenBank/DDBJ whole genome shotgun (WGS) entry which is preliminary data.</text>
</comment>
<keyword evidence="3" id="KW-0964">Secreted</keyword>
<gene>
    <name evidence="6" type="ORF">Zmor_019550</name>
</gene>
<protein>
    <recommendedName>
        <fullName evidence="8">Protein yellow</fullName>
    </recommendedName>
</protein>
<sequence length="439" mass="49935">MGPAYILPLLFGVTFAMDNLEVAYQWKQLDFAYPSEEARREAIKSGEFTPANNLPLGLEVHDDRLFITVPRWRKGVAASLGYIKLSDPMDSPKLHPYPNWQAHNLSGSPEIISPFRMRADKCGRLWVLDTGEEDILGEAKIHQPTTLLIYDLSTNTLMRKYQIPENQTSKDSFFANIAVEDHNCSNSFAYLGDLGDHPAIVVYSWKNNTSWKVKHHYFHIDPLMCDFSVTGIDFRWNDGIFGMALSKPDAEGYSTLYFHPMSSAHEFAVSTKYLREDVSDKNFHKFRNLGSRGPKSQSGTSFLDQNTGVLFYALLNLNAVACWRTTNAEYTMHSQGRVFMNNVTMVFPNDIKVDSNDVLWVLSDRLPTFMYKFLDENEVNFRIFKAKVADAIRRTACDSTFEVNSTTIKTITIEKRNVGFKVESVMSIVLVALVAIYSL</sequence>
<dbReference type="Proteomes" id="UP001168821">
    <property type="component" value="Unassembled WGS sequence"/>
</dbReference>
<dbReference type="InterPro" id="IPR011042">
    <property type="entry name" value="6-blade_b-propeller_TolB-like"/>
</dbReference>
<feature type="chain" id="PRO_5041289975" description="Protein yellow" evidence="5">
    <location>
        <begin position="17"/>
        <end position="439"/>
    </location>
</feature>